<keyword evidence="1" id="KW-0812">Transmembrane</keyword>
<gene>
    <name evidence="3" type="ORF">JN11_03880</name>
</gene>
<dbReference type="PROSITE" id="PS50011">
    <property type="entry name" value="PROTEIN_KINASE_DOM"/>
    <property type="match status" value="1"/>
</dbReference>
<evidence type="ECO:0000256" key="1">
    <source>
        <dbReference type="SAM" id="Phobius"/>
    </source>
</evidence>
<evidence type="ECO:0000313" key="3">
    <source>
        <dbReference type="EMBL" id="TWI96768.1"/>
    </source>
</evidence>
<dbReference type="EMBL" id="VLLI01000012">
    <property type="protein sequence ID" value="TWI96768.1"/>
    <property type="molecule type" value="Genomic_DNA"/>
</dbReference>
<keyword evidence="1" id="KW-1133">Transmembrane helix</keyword>
<dbReference type="GO" id="GO:0004674">
    <property type="term" value="F:protein serine/threonine kinase activity"/>
    <property type="evidence" value="ECO:0007669"/>
    <property type="project" value="TreeGrafter"/>
</dbReference>
<dbReference type="GO" id="GO:0005737">
    <property type="term" value="C:cytoplasm"/>
    <property type="evidence" value="ECO:0007669"/>
    <property type="project" value="TreeGrafter"/>
</dbReference>
<keyword evidence="4" id="KW-1185">Reference proteome</keyword>
<reference evidence="3 4" key="1">
    <citation type="submission" date="2019-07" db="EMBL/GenBank/DDBJ databases">
        <title>Genomic Encyclopedia of Archaeal and Bacterial Type Strains, Phase II (KMG-II): from individual species to whole genera.</title>
        <authorList>
            <person name="Goeker M."/>
        </authorList>
    </citation>
    <scope>NUCLEOTIDE SEQUENCE [LARGE SCALE GENOMIC DNA]</scope>
    <source>
        <strain evidence="3 4">ATCC BAA-1854</strain>
    </source>
</reference>
<accession>A0A562TU43</accession>
<evidence type="ECO:0000313" key="4">
    <source>
        <dbReference type="Proteomes" id="UP000317010"/>
    </source>
</evidence>
<protein>
    <submittedName>
        <fullName evidence="3">DNA-binding helix-hairpin-helix protein with protein kinase domain</fullName>
    </submittedName>
</protein>
<dbReference type="PANTHER" id="PTHR44167:SF18">
    <property type="entry name" value="PROTEIN KINASE DOMAIN-CONTAINING PROTEIN"/>
    <property type="match status" value="1"/>
</dbReference>
<dbReference type="SUPFAM" id="SSF56112">
    <property type="entry name" value="Protein kinase-like (PK-like)"/>
    <property type="match status" value="1"/>
</dbReference>
<feature type="domain" description="Protein kinase" evidence="2">
    <location>
        <begin position="14"/>
        <end position="296"/>
    </location>
</feature>
<dbReference type="Pfam" id="PF00069">
    <property type="entry name" value="Pkinase"/>
    <property type="match status" value="1"/>
</dbReference>
<dbReference type="InterPro" id="IPR000719">
    <property type="entry name" value="Prot_kinase_dom"/>
</dbReference>
<dbReference type="RefSeq" id="WP_144915113.1">
    <property type="nucleotide sequence ID" value="NZ_VLLI01000012.1"/>
</dbReference>
<proteinExistence type="predicted"/>
<dbReference type="Gene3D" id="1.10.510.10">
    <property type="entry name" value="Transferase(Phosphotransferase) domain 1"/>
    <property type="match status" value="1"/>
</dbReference>
<dbReference type="Proteomes" id="UP000317010">
    <property type="component" value="Unassembled WGS sequence"/>
</dbReference>
<sequence>MAGLIYNGLKGDRYVTGRRIGEGGEGIIYEVQGSTEFVIKVYKEKTDRDKEDKLIFMASMAMPELLKFAAWPVDVIRDAAGQVAGFVMKKLVSFVPLHMLFNPMDRKRIFPDKGYNFLIHVARNLAIAFHQIHQQGIVVGDVNEANILVSNTGMVVLIDCDSFQVKNGSRYHFCEVGIPRYTPPELLEKGSFEQVVRTINTDSFSLATLIFQLIFLGRAPFTGINLSKEDFEEDKAIRLGEFAYSLRRSNKKLSPAKYSLDLNTFTPGVINDFHEAFENRVARPTPIQWINDLENLSKEIRVCDRSGLHFYPRGLSKCPWCTFKEQAGIIYFFDDTYLHILPELKDIEQFVNGYRLEKIEIKRLPDTFVSGSLAPTPIPQQFFKSYYIKIAVLICLLLLIIGLCFTPFWYCTPILFSHLIFKKRLPYHVNLDTELTQREITYERLNAAFLSLVNKHNSPAELKRYNQSASKLSDAITQLRRLPEDLIIRKKKIEEKYYHAKYQVHLQQFDIGHYPIPSFGLAKKQLIQKNGIKTAADLFKLKSVKISGIGPKNIQILFDWQRHIGTGFVYIPDTAAIDREMAIAANQIFVEKLKLQNIVKKEYQEIVKLKDSIITTNDQLEKQYITTGKKLYQAQLDLNAFKKLANKWF</sequence>
<dbReference type="GO" id="GO:0005524">
    <property type="term" value="F:ATP binding"/>
    <property type="evidence" value="ECO:0007669"/>
    <property type="project" value="InterPro"/>
</dbReference>
<keyword evidence="3" id="KW-0238">DNA-binding</keyword>
<keyword evidence="3" id="KW-0418">Kinase</keyword>
<dbReference type="PANTHER" id="PTHR44167">
    <property type="entry name" value="OVARIAN-SPECIFIC SERINE/THREONINE-PROTEIN KINASE LOK-RELATED"/>
    <property type="match status" value="1"/>
</dbReference>
<organism evidence="3 4">
    <name type="scientific">Mucilaginibacter frigoritolerans</name>
    <dbReference type="NCBI Taxonomy" id="652788"/>
    <lineage>
        <taxon>Bacteria</taxon>
        <taxon>Pseudomonadati</taxon>
        <taxon>Bacteroidota</taxon>
        <taxon>Sphingobacteriia</taxon>
        <taxon>Sphingobacteriales</taxon>
        <taxon>Sphingobacteriaceae</taxon>
        <taxon>Mucilaginibacter</taxon>
    </lineage>
</organism>
<feature type="transmembrane region" description="Helical" evidence="1">
    <location>
        <begin position="386"/>
        <end position="410"/>
    </location>
</feature>
<keyword evidence="1" id="KW-0472">Membrane</keyword>
<dbReference type="OrthoDB" id="9805504at2"/>
<dbReference type="SMART" id="SM00220">
    <property type="entry name" value="S_TKc"/>
    <property type="match status" value="1"/>
</dbReference>
<keyword evidence="3" id="KW-0808">Transferase</keyword>
<evidence type="ECO:0000259" key="2">
    <source>
        <dbReference type="PROSITE" id="PS50011"/>
    </source>
</evidence>
<dbReference type="InterPro" id="IPR011009">
    <property type="entry name" value="Kinase-like_dom_sf"/>
</dbReference>
<comment type="caution">
    <text evidence="3">The sequence shown here is derived from an EMBL/GenBank/DDBJ whole genome shotgun (WGS) entry which is preliminary data.</text>
</comment>
<dbReference type="GO" id="GO:0003677">
    <property type="term" value="F:DNA binding"/>
    <property type="evidence" value="ECO:0007669"/>
    <property type="project" value="UniProtKB-KW"/>
</dbReference>
<name>A0A562TU43_9SPHI</name>
<dbReference type="AlphaFoldDB" id="A0A562TU43"/>